<keyword evidence="3" id="KW-1185">Reference proteome</keyword>
<feature type="transmembrane region" description="Helical" evidence="1">
    <location>
        <begin position="12"/>
        <end position="33"/>
    </location>
</feature>
<accession>A0A5B7DMV2</accession>
<sequence length="102" mass="11562">MHLNWSLLPSPTLLIIFLPFLALFFHFTFLFYLSSSRLPIPAILIPSTVLLAFFLSTSLSYPFSLSLHSPIHIPSQPRPARIQVKGKKTTAKKNPVIMPFLK</sequence>
<dbReference type="EMBL" id="VSRR010001073">
    <property type="protein sequence ID" value="MPC22306.1"/>
    <property type="molecule type" value="Genomic_DNA"/>
</dbReference>
<feature type="transmembrane region" description="Helical" evidence="1">
    <location>
        <begin position="40"/>
        <end position="61"/>
    </location>
</feature>
<keyword evidence="1" id="KW-0472">Membrane</keyword>
<proteinExistence type="predicted"/>
<name>A0A5B7DMV2_PORTR</name>
<dbReference type="Proteomes" id="UP000324222">
    <property type="component" value="Unassembled WGS sequence"/>
</dbReference>
<organism evidence="2 3">
    <name type="scientific">Portunus trituberculatus</name>
    <name type="common">Swimming crab</name>
    <name type="synonym">Neptunus trituberculatus</name>
    <dbReference type="NCBI Taxonomy" id="210409"/>
    <lineage>
        <taxon>Eukaryota</taxon>
        <taxon>Metazoa</taxon>
        <taxon>Ecdysozoa</taxon>
        <taxon>Arthropoda</taxon>
        <taxon>Crustacea</taxon>
        <taxon>Multicrustacea</taxon>
        <taxon>Malacostraca</taxon>
        <taxon>Eumalacostraca</taxon>
        <taxon>Eucarida</taxon>
        <taxon>Decapoda</taxon>
        <taxon>Pleocyemata</taxon>
        <taxon>Brachyura</taxon>
        <taxon>Eubrachyura</taxon>
        <taxon>Portunoidea</taxon>
        <taxon>Portunidae</taxon>
        <taxon>Portuninae</taxon>
        <taxon>Portunus</taxon>
    </lineage>
</organism>
<dbReference type="AlphaFoldDB" id="A0A5B7DMV2"/>
<evidence type="ECO:0000256" key="1">
    <source>
        <dbReference type="SAM" id="Phobius"/>
    </source>
</evidence>
<evidence type="ECO:0000313" key="2">
    <source>
        <dbReference type="EMBL" id="MPC22306.1"/>
    </source>
</evidence>
<evidence type="ECO:0000313" key="3">
    <source>
        <dbReference type="Proteomes" id="UP000324222"/>
    </source>
</evidence>
<comment type="caution">
    <text evidence="2">The sequence shown here is derived from an EMBL/GenBank/DDBJ whole genome shotgun (WGS) entry which is preliminary data.</text>
</comment>
<protein>
    <submittedName>
        <fullName evidence="2">Uncharacterized protein</fullName>
    </submittedName>
</protein>
<keyword evidence="1" id="KW-0812">Transmembrane</keyword>
<gene>
    <name evidence="2" type="ORF">E2C01_015317</name>
</gene>
<reference evidence="2 3" key="1">
    <citation type="submission" date="2019-05" db="EMBL/GenBank/DDBJ databases">
        <title>Another draft genome of Portunus trituberculatus and its Hox gene families provides insights of decapod evolution.</title>
        <authorList>
            <person name="Jeong J.-H."/>
            <person name="Song I."/>
            <person name="Kim S."/>
            <person name="Choi T."/>
            <person name="Kim D."/>
            <person name="Ryu S."/>
            <person name="Kim W."/>
        </authorList>
    </citation>
    <scope>NUCLEOTIDE SEQUENCE [LARGE SCALE GENOMIC DNA]</scope>
    <source>
        <tissue evidence="2">Muscle</tissue>
    </source>
</reference>
<keyword evidence="1" id="KW-1133">Transmembrane helix</keyword>